<protein>
    <submittedName>
        <fullName evidence="5">Uncharacterized protein</fullName>
    </submittedName>
</protein>
<dbReference type="EMBL" id="CAJNOJ010000762">
    <property type="protein sequence ID" value="CAF1519935.1"/>
    <property type="molecule type" value="Genomic_DNA"/>
</dbReference>
<feature type="repeat" description="TPR" evidence="3">
    <location>
        <begin position="479"/>
        <end position="512"/>
    </location>
</feature>
<dbReference type="Pfam" id="PF13181">
    <property type="entry name" value="TPR_8"/>
    <property type="match status" value="2"/>
</dbReference>
<evidence type="ECO:0000313" key="6">
    <source>
        <dbReference type="Proteomes" id="UP000663828"/>
    </source>
</evidence>
<dbReference type="Pfam" id="PF13424">
    <property type="entry name" value="TPR_12"/>
    <property type="match status" value="2"/>
</dbReference>
<evidence type="ECO:0000313" key="5">
    <source>
        <dbReference type="EMBL" id="CAF1519935.1"/>
    </source>
</evidence>
<keyword evidence="6" id="KW-1185">Reference proteome</keyword>
<dbReference type="AlphaFoldDB" id="A0A815UAR8"/>
<dbReference type="OrthoDB" id="5986190at2759"/>
<evidence type="ECO:0000256" key="1">
    <source>
        <dbReference type="ARBA" id="ARBA00022737"/>
    </source>
</evidence>
<accession>A0A815UAR8</accession>
<evidence type="ECO:0000256" key="2">
    <source>
        <dbReference type="ARBA" id="ARBA00022803"/>
    </source>
</evidence>
<sequence>MDNVHIFADDSQCIHFLNTSVTQGKVYVIVSESFGEQVVSCIHDQSVVDTILIFQDSNRRRSLRWINKWSKIQGVFNELSTMCATLKKITRQDDISISTFSTTVYDPTTKIWNREEPSMVYTQILKETLLSIDFQEEHKEDSMKCCTEIFSDNKFEWNYRSKTPIWWYLWNSFPYRLLNSGLREMNIDLIIRMGFFINDLHQHIQQLYSEQFGEGKCIESFTVYHGRKLSKADFDRITKNKNDLISFNSFLSTSKDYQFTLRLAQNFITDSNFVAVFFVVTINPNQPTTPFASTAEISENQDEDEILFSINPVFRVEEVKLLDRHKRLYQINVTLAAHDDSAFCQLTHHITRETCADHNPWHRLGSLLITLGEYYNAEKIYQNLLNSVIDDREKGYVSNARGWLRYNQGKYKEALKLYKASLVLYKKVLPSDHRDLAIVYNNMGIVCNLLEDYSTALFAHKTALKIRQLLYESNYPALYMSYSNLGDLYQNMGDHTESLMYFEKGLEIIRKILPDNDPDIAALLVNIGKIYYELDNYEKALLFQKSALKIWRQSPLFHPYSLAACYGHIGLIYKAMNNPRQALLAYNKSLSIVKRINSSNHTMLADLNYNAGLLYYRMGKYPKAYTLFQNAVNIGRQSLSAKHSYLRDYRKYLKLAKRHL</sequence>
<dbReference type="PANTHER" id="PTHR45641:SF19">
    <property type="entry name" value="NEPHROCYSTIN-3"/>
    <property type="match status" value="1"/>
</dbReference>
<organism evidence="5 7">
    <name type="scientific">Adineta ricciae</name>
    <name type="common">Rotifer</name>
    <dbReference type="NCBI Taxonomy" id="249248"/>
    <lineage>
        <taxon>Eukaryota</taxon>
        <taxon>Metazoa</taxon>
        <taxon>Spiralia</taxon>
        <taxon>Gnathifera</taxon>
        <taxon>Rotifera</taxon>
        <taxon>Eurotatoria</taxon>
        <taxon>Bdelloidea</taxon>
        <taxon>Adinetida</taxon>
        <taxon>Adinetidae</taxon>
        <taxon>Adineta</taxon>
    </lineage>
</organism>
<keyword evidence="1" id="KW-0677">Repeat</keyword>
<dbReference type="PROSITE" id="PS50005">
    <property type="entry name" value="TPR"/>
    <property type="match status" value="3"/>
</dbReference>
<dbReference type="EMBL" id="CAJNOR010004385">
    <property type="protein sequence ID" value="CAF1498306.1"/>
    <property type="molecule type" value="Genomic_DNA"/>
</dbReference>
<dbReference type="InterPro" id="IPR019734">
    <property type="entry name" value="TPR_rpt"/>
</dbReference>
<reference evidence="5" key="1">
    <citation type="submission" date="2021-02" db="EMBL/GenBank/DDBJ databases">
        <authorList>
            <person name="Nowell W R."/>
        </authorList>
    </citation>
    <scope>NUCLEOTIDE SEQUENCE</scope>
</reference>
<evidence type="ECO:0000256" key="3">
    <source>
        <dbReference type="PROSITE-ProRule" id="PRU00339"/>
    </source>
</evidence>
<dbReference type="Gene3D" id="3.90.176.10">
    <property type="entry name" value="Toxin ADP-ribosyltransferase, Chain A, domain 1"/>
    <property type="match status" value="1"/>
</dbReference>
<keyword evidence="2 3" id="KW-0802">TPR repeat</keyword>
<evidence type="ECO:0000313" key="7">
    <source>
        <dbReference type="Proteomes" id="UP000663852"/>
    </source>
</evidence>
<comment type="caution">
    <text evidence="5">The sequence shown here is derived from an EMBL/GenBank/DDBJ whole genome shotgun (WGS) entry which is preliminary data.</text>
</comment>
<evidence type="ECO:0000313" key="4">
    <source>
        <dbReference type="EMBL" id="CAF1498306.1"/>
    </source>
</evidence>
<feature type="repeat" description="TPR" evidence="3">
    <location>
        <begin position="521"/>
        <end position="554"/>
    </location>
</feature>
<dbReference type="SUPFAM" id="SSF48452">
    <property type="entry name" value="TPR-like"/>
    <property type="match status" value="2"/>
</dbReference>
<name>A0A815UAR8_ADIRI</name>
<proteinExistence type="predicted"/>
<dbReference type="SUPFAM" id="SSF56399">
    <property type="entry name" value="ADP-ribosylation"/>
    <property type="match status" value="1"/>
</dbReference>
<dbReference type="Proteomes" id="UP000663828">
    <property type="component" value="Unassembled WGS sequence"/>
</dbReference>
<dbReference type="SMART" id="SM00028">
    <property type="entry name" value="TPR"/>
    <property type="match status" value="7"/>
</dbReference>
<dbReference type="PANTHER" id="PTHR45641">
    <property type="entry name" value="TETRATRICOPEPTIDE REPEAT PROTEIN (AFU_ORTHOLOGUE AFUA_6G03870)"/>
    <property type="match status" value="1"/>
</dbReference>
<dbReference type="Gene3D" id="1.25.40.10">
    <property type="entry name" value="Tetratricopeptide repeat domain"/>
    <property type="match status" value="2"/>
</dbReference>
<dbReference type="InterPro" id="IPR011990">
    <property type="entry name" value="TPR-like_helical_dom_sf"/>
</dbReference>
<feature type="repeat" description="TPR" evidence="3">
    <location>
        <begin position="605"/>
        <end position="638"/>
    </location>
</feature>
<gene>
    <name evidence="5" type="ORF">EDS130_LOCUS43808</name>
    <name evidence="4" type="ORF">XAT740_LOCUS39502</name>
</gene>
<dbReference type="Proteomes" id="UP000663852">
    <property type="component" value="Unassembled WGS sequence"/>
</dbReference>